<name>A0A2P8E0L7_9BACT</name>
<gene>
    <name evidence="2" type="ORF">CLV48_108122</name>
</gene>
<feature type="domain" description="Outer membrane protein beta-barrel" evidence="1">
    <location>
        <begin position="26"/>
        <end position="187"/>
    </location>
</feature>
<dbReference type="AlphaFoldDB" id="A0A2P8E0L7"/>
<protein>
    <submittedName>
        <fullName evidence="2">Outer membrane protein with beta-barrel domain</fullName>
    </submittedName>
</protein>
<accession>A0A2P8E0L7</accession>
<proteinExistence type="predicted"/>
<sequence length="223" mass="25059">MHKMAVRLVFTLFLGFFCSIPELLAQTSIGFRGGVSSSQVSYRYRLGRPPVLTSGIQGTTFAVVLEHFGQKNAGLQVEFQKITLGYTQTDEAEAINQSEWDYLKMPLLSNFYFGNKGRFHIKVGPHFGYLLDARDVKREFEGNETSLPTYGQAGDDPNPFMYGLNLGAGLSKLFGKSTLAGDVRFAYEFGGPESQDRIYDINSTTLEITLTYLFQIRKGKWQK</sequence>
<evidence type="ECO:0000259" key="1">
    <source>
        <dbReference type="Pfam" id="PF13568"/>
    </source>
</evidence>
<reference evidence="2 3" key="1">
    <citation type="submission" date="2018-03" db="EMBL/GenBank/DDBJ databases">
        <title>Genomic Encyclopedia of Archaeal and Bacterial Type Strains, Phase II (KMG-II): from individual species to whole genera.</title>
        <authorList>
            <person name="Goeker M."/>
        </authorList>
    </citation>
    <scope>NUCLEOTIDE SEQUENCE [LARGE SCALE GENOMIC DNA]</scope>
    <source>
        <strain evidence="2 3">DSM 28057</strain>
    </source>
</reference>
<dbReference type="OrthoDB" id="837075at2"/>
<dbReference type="InterPro" id="IPR025665">
    <property type="entry name" value="Beta-barrel_OMP_2"/>
</dbReference>
<organism evidence="2 3">
    <name type="scientific">Cecembia rubra</name>
    <dbReference type="NCBI Taxonomy" id="1485585"/>
    <lineage>
        <taxon>Bacteria</taxon>
        <taxon>Pseudomonadati</taxon>
        <taxon>Bacteroidota</taxon>
        <taxon>Cytophagia</taxon>
        <taxon>Cytophagales</taxon>
        <taxon>Cyclobacteriaceae</taxon>
        <taxon>Cecembia</taxon>
    </lineage>
</organism>
<evidence type="ECO:0000313" key="2">
    <source>
        <dbReference type="EMBL" id="PSL03013.1"/>
    </source>
</evidence>
<dbReference type="Pfam" id="PF13568">
    <property type="entry name" value="OMP_b-brl_2"/>
    <property type="match status" value="1"/>
</dbReference>
<keyword evidence="3" id="KW-1185">Reference proteome</keyword>
<dbReference type="Proteomes" id="UP000240708">
    <property type="component" value="Unassembled WGS sequence"/>
</dbReference>
<dbReference type="EMBL" id="PYGF01000008">
    <property type="protein sequence ID" value="PSL03013.1"/>
    <property type="molecule type" value="Genomic_DNA"/>
</dbReference>
<evidence type="ECO:0000313" key="3">
    <source>
        <dbReference type="Proteomes" id="UP000240708"/>
    </source>
</evidence>
<comment type="caution">
    <text evidence="2">The sequence shown here is derived from an EMBL/GenBank/DDBJ whole genome shotgun (WGS) entry which is preliminary data.</text>
</comment>